<evidence type="ECO:0008006" key="4">
    <source>
        <dbReference type="Google" id="ProtNLM"/>
    </source>
</evidence>
<evidence type="ECO:0000313" key="3">
    <source>
        <dbReference type="Proteomes" id="UP000009135"/>
    </source>
</evidence>
<evidence type="ECO:0000313" key="2">
    <source>
        <dbReference type="EMBL" id="AEW44966.1"/>
    </source>
</evidence>
<feature type="transmembrane region" description="Helical" evidence="1">
    <location>
        <begin position="198"/>
        <end position="219"/>
    </location>
</feature>
<gene>
    <name evidence="2" type="ordered locus">MHC_00500</name>
</gene>
<organism evidence="2 3">
    <name type="scientific">Mycoplasma haemocanis (strain Illinois)</name>
    <dbReference type="NCBI Taxonomy" id="1111676"/>
    <lineage>
        <taxon>Bacteria</taxon>
        <taxon>Bacillati</taxon>
        <taxon>Mycoplasmatota</taxon>
        <taxon>Mollicutes</taxon>
        <taxon>Mycoplasmataceae</taxon>
        <taxon>Mycoplasma</taxon>
    </lineage>
</organism>
<proteinExistence type="predicted"/>
<dbReference type="AlphaFoldDB" id="H6N5K6"/>
<dbReference type="STRING" id="1111676.MHC_00500"/>
<sequence length="274" mass="30934">MFSVYGFKEQLKEPLKKVEIQFLVRTFSSACVFFAMFGLFVIAGAGILTSVSGSWGWFLSFVCSIVGFVLYFPLSIVSGRYRSQPIAQNSSFVTTAYTLLLFTFFFLFMAFSTTLFQVAGGTPSLGWIAKITFLVFGTTLCVYMFPVWLGFHISNKGTIITLQKFLNVCVVAYFVLFVVLLFTSLFGFGFGLSEASPIAVLMYLFTSIFLLVSPIISVYRMRTVIPYINHEDPIERKRWENFFAFEISFQLLQLAYHIAKIVASVLASRNSRLG</sequence>
<reference evidence="2 3" key="1">
    <citation type="journal article" date="2012" name="J. Bacteriol.">
        <title>Complete genome sequence of Mycoplasma haemocanis strain Illinois.</title>
        <authorList>
            <person name="do Nascimento N.C."/>
            <person name="Guimaraes A.M."/>
            <person name="Santos A.P."/>
            <person name="Sanmiguel P.J."/>
            <person name="Messick J.B."/>
        </authorList>
    </citation>
    <scope>NUCLEOTIDE SEQUENCE [LARGE SCALE GENOMIC DNA]</scope>
    <source>
        <strain evidence="2 3">Illinois</strain>
    </source>
</reference>
<protein>
    <recommendedName>
        <fullName evidence="4">Transmembrane protein</fullName>
    </recommendedName>
</protein>
<dbReference type="Proteomes" id="UP000009135">
    <property type="component" value="Chromosome"/>
</dbReference>
<feature type="transmembrane region" description="Helical" evidence="1">
    <location>
        <begin position="131"/>
        <end position="153"/>
    </location>
</feature>
<feature type="transmembrane region" description="Helical" evidence="1">
    <location>
        <begin position="165"/>
        <end position="192"/>
    </location>
</feature>
<keyword evidence="1" id="KW-1133">Transmembrane helix</keyword>
<dbReference type="KEGG" id="mhe:MHC_00500"/>
<keyword evidence="1" id="KW-0472">Membrane</keyword>
<feature type="transmembrane region" description="Helical" evidence="1">
    <location>
        <begin position="95"/>
        <end position="119"/>
    </location>
</feature>
<keyword evidence="3" id="KW-1185">Reference proteome</keyword>
<dbReference type="HOGENOM" id="CLU_1004075_0_0_14"/>
<dbReference type="OrthoDB" id="396169at2"/>
<evidence type="ECO:0000256" key="1">
    <source>
        <dbReference type="SAM" id="Phobius"/>
    </source>
</evidence>
<name>H6N5K6_MYCHN</name>
<feature type="transmembrane region" description="Helical" evidence="1">
    <location>
        <begin position="54"/>
        <end position="74"/>
    </location>
</feature>
<keyword evidence="1" id="KW-0812">Transmembrane</keyword>
<feature type="transmembrane region" description="Helical" evidence="1">
    <location>
        <begin position="22"/>
        <end position="48"/>
    </location>
</feature>
<dbReference type="EMBL" id="CP003199">
    <property type="protein sequence ID" value="AEW44966.1"/>
    <property type="molecule type" value="Genomic_DNA"/>
</dbReference>
<accession>H6N5K6</accession>